<feature type="compositionally biased region" description="Low complexity" evidence="7">
    <location>
        <begin position="354"/>
        <end position="363"/>
    </location>
</feature>
<comment type="similarity">
    <text evidence="6">Belongs to the histone H1/H5 family.</text>
</comment>
<dbReference type="AlphaFoldDB" id="A0A5J9SL56"/>
<dbReference type="GO" id="GO:0030527">
    <property type="term" value="F:structural constituent of chromatin"/>
    <property type="evidence" value="ECO:0007669"/>
    <property type="project" value="InterPro"/>
</dbReference>
<feature type="compositionally biased region" description="Basic residues" evidence="7">
    <location>
        <begin position="173"/>
        <end position="189"/>
    </location>
</feature>
<dbReference type="PANTHER" id="PTHR11467:SF173">
    <property type="entry name" value="OS04G0253000 PROTEIN"/>
    <property type="match status" value="1"/>
</dbReference>
<feature type="compositionally biased region" description="Basic residues" evidence="7">
    <location>
        <begin position="364"/>
        <end position="384"/>
    </location>
</feature>
<keyword evidence="3 6" id="KW-0158">Chromosome</keyword>
<feature type="domain" description="H15" evidence="8">
    <location>
        <begin position="35"/>
        <end position="105"/>
    </location>
</feature>
<proteinExistence type="inferred from homology"/>
<dbReference type="EMBL" id="RWGY01000686">
    <property type="protein sequence ID" value="TVT99721.1"/>
    <property type="molecule type" value="Genomic_DNA"/>
</dbReference>
<dbReference type="Proteomes" id="UP000324897">
    <property type="component" value="Unassembled WGS sequence"/>
</dbReference>
<dbReference type="Pfam" id="PF00538">
    <property type="entry name" value="Linker_histone"/>
    <property type="match status" value="2"/>
</dbReference>
<evidence type="ECO:0000313" key="9">
    <source>
        <dbReference type="EMBL" id="TVT99721.1"/>
    </source>
</evidence>
<dbReference type="InterPro" id="IPR036390">
    <property type="entry name" value="WH_DNA-bd_sf"/>
</dbReference>
<dbReference type="GO" id="GO:0045910">
    <property type="term" value="P:negative regulation of DNA recombination"/>
    <property type="evidence" value="ECO:0007669"/>
    <property type="project" value="TreeGrafter"/>
</dbReference>
<dbReference type="Gene3D" id="1.10.10.10">
    <property type="entry name" value="Winged helix-like DNA-binding domain superfamily/Winged helix DNA-binding domain"/>
    <property type="match status" value="2"/>
</dbReference>
<evidence type="ECO:0000256" key="6">
    <source>
        <dbReference type="RuleBase" id="RU003894"/>
    </source>
</evidence>
<keyword evidence="10" id="KW-1185">Reference proteome</keyword>
<protein>
    <recommendedName>
        <fullName evidence="8">H15 domain-containing protein</fullName>
    </recommendedName>
</protein>
<dbReference type="GO" id="GO:0003690">
    <property type="term" value="F:double-stranded DNA binding"/>
    <property type="evidence" value="ECO:0007669"/>
    <property type="project" value="TreeGrafter"/>
</dbReference>
<dbReference type="OrthoDB" id="1110759at2759"/>
<dbReference type="PANTHER" id="PTHR11467">
    <property type="entry name" value="HISTONE H1"/>
    <property type="match status" value="1"/>
</dbReference>
<evidence type="ECO:0000256" key="4">
    <source>
        <dbReference type="ARBA" id="ARBA00023125"/>
    </source>
</evidence>
<evidence type="ECO:0000256" key="1">
    <source>
        <dbReference type="ARBA" id="ARBA00004123"/>
    </source>
</evidence>
<dbReference type="GO" id="GO:0006334">
    <property type="term" value="P:nucleosome assembly"/>
    <property type="evidence" value="ECO:0007669"/>
    <property type="project" value="InterPro"/>
</dbReference>
<organism evidence="9 10">
    <name type="scientific">Eragrostis curvula</name>
    <name type="common">weeping love grass</name>
    <dbReference type="NCBI Taxonomy" id="38414"/>
    <lineage>
        <taxon>Eukaryota</taxon>
        <taxon>Viridiplantae</taxon>
        <taxon>Streptophyta</taxon>
        <taxon>Embryophyta</taxon>
        <taxon>Tracheophyta</taxon>
        <taxon>Spermatophyta</taxon>
        <taxon>Magnoliopsida</taxon>
        <taxon>Liliopsida</taxon>
        <taxon>Poales</taxon>
        <taxon>Poaceae</taxon>
        <taxon>PACMAD clade</taxon>
        <taxon>Chloridoideae</taxon>
        <taxon>Eragrostideae</taxon>
        <taxon>Eragrostidinae</taxon>
        <taxon>Eragrostis</taxon>
    </lineage>
</organism>
<accession>A0A5J9SL56</accession>
<evidence type="ECO:0000256" key="3">
    <source>
        <dbReference type="ARBA" id="ARBA00022454"/>
    </source>
</evidence>
<dbReference type="Gramene" id="TVT99721">
    <property type="protein sequence ID" value="TVT99721"/>
    <property type="gene ID" value="EJB05_54921"/>
</dbReference>
<feature type="compositionally biased region" description="Low complexity" evidence="7">
    <location>
        <begin position="162"/>
        <end position="172"/>
    </location>
</feature>
<feature type="region of interest" description="Disordered" evidence="7">
    <location>
        <begin position="306"/>
        <end position="384"/>
    </location>
</feature>
<reference evidence="9 10" key="1">
    <citation type="journal article" date="2019" name="Sci. Rep.">
        <title>A high-quality genome of Eragrostis curvula grass provides insights into Poaceae evolution and supports new strategies to enhance forage quality.</title>
        <authorList>
            <person name="Carballo J."/>
            <person name="Santos B.A.C.M."/>
            <person name="Zappacosta D."/>
            <person name="Garbus I."/>
            <person name="Selva J.P."/>
            <person name="Gallo C.A."/>
            <person name="Diaz A."/>
            <person name="Albertini E."/>
            <person name="Caccamo M."/>
            <person name="Echenique V."/>
        </authorList>
    </citation>
    <scope>NUCLEOTIDE SEQUENCE [LARGE SCALE GENOMIC DNA]</scope>
    <source>
        <strain evidence="10">cv. Victoria</strain>
        <tissue evidence="9">Leaf</tissue>
    </source>
</reference>
<dbReference type="GO" id="GO:0031492">
    <property type="term" value="F:nucleosomal DNA binding"/>
    <property type="evidence" value="ECO:0007669"/>
    <property type="project" value="TreeGrafter"/>
</dbReference>
<dbReference type="GO" id="GO:0005634">
    <property type="term" value="C:nucleus"/>
    <property type="evidence" value="ECO:0007669"/>
    <property type="project" value="UniProtKB-SubCell"/>
</dbReference>
<dbReference type="InterPro" id="IPR005818">
    <property type="entry name" value="Histone_H1/H5_H15"/>
</dbReference>
<feature type="region of interest" description="Disordered" evidence="7">
    <location>
        <begin position="105"/>
        <end position="194"/>
    </location>
</feature>
<feature type="region of interest" description="Disordered" evidence="7">
    <location>
        <begin position="1"/>
        <end position="34"/>
    </location>
</feature>
<dbReference type="FunFam" id="1.10.10.10:FF:000636">
    <property type="entry name" value="Histone H1"/>
    <property type="match status" value="1"/>
</dbReference>
<sequence length="384" mass="39816">MPAMAKPASRTAKPAAAPKPKAAAAKPKAAAAGAAHPPYFEMIKEAISALKERTGSSAHAIAKYMEDKHGASLPANYKKMLSIQLRGFAAKGKLVKVKASYKLSDAAKKDTSPKPKAKPAAATKAVSKPAKAAAKPKKDAAAKPKKTAAAGTKRKLPEKKIVSTPKKSPAAKAKAKPKTVKSPATKKARKFSEPSALPVSVAEMPAMAKPASRTAKPAAAPKPKAVAVKPEAAAAGAAHPPYFEMIKEAISALKERTGSSAHAIAKYMEGKHGASLPANYKKMLSIQLRGFAAKGKLVKVKASYKLSGAAKKDTSPKPMAKPAAKPKKDAAAKTKKTAAAGTKRKAPEKKKIVSTPKKSPVAKAKPKPKTVKFPAAKRARKVAA</sequence>
<keyword evidence="4 6" id="KW-0238">DNA-binding</keyword>
<keyword evidence="5 6" id="KW-0539">Nucleus</keyword>
<dbReference type="InterPro" id="IPR036388">
    <property type="entry name" value="WH-like_DNA-bd_sf"/>
</dbReference>
<dbReference type="SMART" id="SM00526">
    <property type="entry name" value="H15"/>
    <property type="match status" value="2"/>
</dbReference>
<name>A0A5J9SL56_9POAL</name>
<dbReference type="CDD" id="cd00073">
    <property type="entry name" value="H15"/>
    <property type="match status" value="2"/>
</dbReference>
<feature type="domain" description="H15" evidence="8">
    <location>
        <begin position="238"/>
        <end position="308"/>
    </location>
</feature>
<dbReference type="InterPro" id="IPR005819">
    <property type="entry name" value="H1/H5"/>
</dbReference>
<evidence type="ECO:0000259" key="8">
    <source>
        <dbReference type="PROSITE" id="PS51504"/>
    </source>
</evidence>
<evidence type="ECO:0000256" key="2">
    <source>
        <dbReference type="ARBA" id="ARBA00004286"/>
    </source>
</evidence>
<evidence type="ECO:0000256" key="5">
    <source>
        <dbReference type="ARBA" id="ARBA00023242"/>
    </source>
</evidence>
<dbReference type="GO" id="GO:0000786">
    <property type="term" value="C:nucleosome"/>
    <property type="evidence" value="ECO:0007669"/>
    <property type="project" value="InterPro"/>
</dbReference>
<dbReference type="SUPFAM" id="SSF46785">
    <property type="entry name" value="Winged helix' DNA-binding domain"/>
    <property type="match status" value="2"/>
</dbReference>
<gene>
    <name evidence="9" type="ORF">EJB05_54921</name>
</gene>
<comment type="caution">
    <text evidence="9">The sequence shown here is derived from an EMBL/GenBank/DDBJ whole genome shotgun (WGS) entry which is preliminary data.</text>
</comment>
<dbReference type="PRINTS" id="PR00624">
    <property type="entry name" value="HISTONEH5"/>
</dbReference>
<evidence type="ECO:0000313" key="10">
    <source>
        <dbReference type="Proteomes" id="UP000324897"/>
    </source>
</evidence>
<comment type="subcellular location">
    <subcellularLocation>
        <location evidence="2">Chromosome</location>
    </subcellularLocation>
    <subcellularLocation>
        <location evidence="1 6">Nucleus</location>
    </subcellularLocation>
</comment>
<dbReference type="GO" id="GO:0030261">
    <property type="term" value="P:chromosome condensation"/>
    <property type="evidence" value="ECO:0007669"/>
    <property type="project" value="TreeGrafter"/>
</dbReference>
<evidence type="ECO:0000256" key="7">
    <source>
        <dbReference type="SAM" id="MobiDB-lite"/>
    </source>
</evidence>
<dbReference type="PROSITE" id="PS51504">
    <property type="entry name" value="H15"/>
    <property type="match status" value="2"/>
</dbReference>
<feature type="compositionally biased region" description="Low complexity" evidence="7">
    <location>
        <begin position="118"/>
        <end position="133"/>
    </location>
</feature>